<proteinExistence type="predicted"/>
<feature type="compositionally biased region" description="Basic and acidic residues" evidence="1">
    <location>
        <begin position="98"/>
        <end position="115"/>
    </location>
</feature>
<protein>
    <submittedName>
        <fullName evidence="2">Uncharacterized protein</fullName>
    </submittedName>
</protein>
<gene>
    <name evidence="2" type="ORF">GCM10009863_07890</name>
</gene>
<dbReference type="Proteomes" id="UP001501447">
    <property type="component" value="Unassembled WGS sequence"/>
</dbReference>
<accession>A0ABN3PQH0</accession>
<feature type="region of interest" description="Disordered" evidence="1">
    <location>
        <begin position="50"/>
        <end position="115"/>
    </location>
</feature>
<keyword evidence="3" id="KW-1185">Reference proteome</keyword>
<evidence type="ECO:0000313" key="2">
    <source>
        <dbReference type="EMBL" id="GAA2596863.1"/>
    </source>
</evidence>
<reference evidence="2 3" key="1">
    <citation type="journal article" date="2019" name="Int. J. Syst. Evol. Microbiol.">
        <title>The Global Catalogue of Microorganisms (GCM) 10K type strain sequencing project: providing services to taxonomists for standard genome sequencing and annotation.</title>
        <authorList>
            <consortium name="The Broad Institute Genomics Platform"/>
            <consortium name="The Broad Institute Genome Sequencing Center for Infectious Disease"/>
            <person name="Wu L."/>
            <person name="Ma J."/>
        </authorList>
    </citation>
    <scope>NUCLEOTIDE SEQUENCE [LARGE SCALE GENOMIC DNA]</scope>
    <source>
        <strain evidence="2 3">JCM 16373</strain>
    </source>
</reference>
<evidence type="ECO:0000313" key="3">
    <source>
        <dbReference type="Proteomes" id="UP001501447"/>
    </source>
</evidence>
<sequence length="115" mass="12481">MWRRISRAFLQTGGANRLACERRDGRASVIERLPDTLGRVGRVGRMHTEGPQEAIASRGPTPPCAPVRRVVPRAPPPAPVTVGVSAGVPGDGAKTRNAKRETEKREKRDRGRGEP</sequence>
<evidence type="ECO:0000256" key="1">
    <source>
        <dbReference type="SAM" id="MobiDB-lite"/>
    </source>
</evidence>
<organism evidence="2 3">
    <name type="scientific">Streptomyces axinellae</name>
    <dbReference type="NCBI Taxonomy" id="552788"/>
    <lineage>
        <taxon>Bacteria</taxon>
        <taxon>Bacillati</taxon>
        <taxon>Actinomycetota</taxon>
        <taxon>Actinomycetes</taxon>
        <taxon>Kitasatosporales</taxon>
        <taxon>Streptomycetaceae</taxon>
        <taxon>Streptomyces</taxon>
    </lineage>
</organism>
<dbReference type="EMBL" id="BAAARJ010000002">
    <property type="protein sequence ID" value="GAA2596863.1"/>
    <property type="molecule type" value="Genomic_DNA"/>
</dbReference>
<comment type="caution">
    <text evidence="2">The sequence shown here is derived from an EMBL/GenBank/DDBJ whole genome shotgun (WGS) entry which is preliminary data.</text>
</comment>
<name>A0ABN3PQH0_9ACTN</name>